<evidence type="ECO:0000313" key="3">
    <source>
        <dbReference type="Proteomes" id="UP000193648"/>
    </source>
</evidence>
<gene>
    <name evidence="2" type="ORF">BCR41DRAFT_207813</name>
</gene>
<feature type="compositionally biased region" description="Low complexity" evidence="1">
    <location>
        <begin position="261"/>
        <end position="274"/>
    </location>
</feature>
<dbReference type="AlphaFoldDB" id="A0A1Y2GAV9"/>
<feature type="region of interest" description="Disordered" evidence="1">
    <location>
        <begin position="71"/>
        <end position="192"/>
    </location>
</feature>
<feature type="compositionally biased region" description="Basic and acidic residues" evidence="1">
    <location>
        <begin position="91"/>
        <end position="105"/>
    </location>
</feature>
<reference evidence="2 3" key="1">
    <citation type="submission" date="2016-07" db="EMBL/GenBank/DDBJ databases">
        <title>Pervasive Adenine N6-methylation of Active Genes in Fungi.</title>
        <authorList>
            <consortium name="DOE Joint Genome Institute"/>
            <person name="Mondo S.J."/>
            <person name="Dannebaum R.O."/>
            <person name="Kuo R.C."/>
            <person name="Labutti K."/>
            <person name="Haridas S."/>
            <person name="Kuo A."/>
            <person name="Salamov A."/>
            <person name="Ahrendt S.R."/>
            <person name="Lipzen A."/>
            <person name="Sullivan W."/>
            <person name="Andreopoulos W.B."/>
            <person name="Clum A."/>
            <person name="Lindquist E."/>
            <person name="Daum C."/>
            <person name="Ramamoorthy G.K."/>
            <person name="Gryganskyi A."/>
            <person name="Culley D."/>
            <person name="Magnuson J.K."/>
            <person name="James T.Y."/>
            <person name="O'Malley M.A."/>
            <person name="Stajich J.E."/>
            <person name="Spatafora J.W."/>
            <person name="Visel A."/>
            <person name="Grigoriev I.V."/>
        </authorList>
    </citation>
    <scope>NUCLEOTIDE SEQUENCE [LARGE SCALE GENOMIC DNA]</scope>
    <source>
        <strain evidence="2 3">NRRL 3116</strain>
    </source>
</reference>
<evidence type="ECO:0000256" key="1">
    <source>
        <dbReference type="SAM" id="MobiDB-lite"/>
    </source>
</evidence>
<protein>
    <submittedName>
        <fullName evidence="2">Uncharacterized protein</fullName>
    </submittedName>
</protein>
<organism evidence="2 3">
    <name type="scientific">Lobosporangium transversale</name>
    <dbReference type="NCBI Taxonomy" id="64571"/>
    <lineage>
        <taxon>Eukaryota</taxon>
        <taxon>Fungi</taxon>
        <taxon>Fungi incertae sedis</taxon>
        <taxon>Mucoromycota</taxon>
        <taxon>Mortierellomycotina</taxon>
        <taxon>Mortierellomycetes</taxon>
        <taxon>Mortierellales</taxon>
        <taxon>Mortierellaceae</taxon>
        <taxon>Lobosporangium</taxon>
    </lineage>
</organism>
<feature type="region of interest" description="Disordered" evidence="1">
    <location>
        <begin position="216"/>
        <end position="274"/>
    </location>
</feature>
<dbReference type="RefSeq" id="XP_021876366.1">
    <property type="nucleotide sequence ID" value="XM_022019938.1"/>
</dbReference>
<keyword evidence="3" id="KW-1185">Reference proteome</keyword>
<proteinExistence type="predicted"/>
<accession>A0A1Y2GAV9</accession>
<sequence>MMAPGVTDCGTEVLVIKQEPFQPAEDVNMDISTEIQRGKMPLNEPLLNSHGKLDPYIQIVDKVKDLELQSVGPKQDFKDSGQVDLEQGSDNDTHREEKAKTERRVLRSPPPPSPPTSRKSFPLPPRPPSRPIDSWQGNKGYRVPKAPYWNNWPYEQPKRHPSGRYRSPPPPIRIAPTNYALAPRYKDERSPTSNIWCKDTYERSLPSPRAYAMRHSPYSRRSYPILPPIDPRVALSTPMDPRQNRHETHIEPHSPFQTDRSPVPQKKSSVPKSK</sequence>
<evidence type="ECO:0000313" key="2">
    <source>
        <dbReference type="EMBL" id="ORZ04089.1"/>
    </source>
</evidence>
<feature type="compositionally biased region" description="Basic and acidic residues" evidence="1">
    <location>
        <begin position="242"/>
        <end position="252"/>
    </location>
</feature>
<dbReference type="GeneID" id="33561782"/>
<dbReference type="Proteomes" id="UP000193648">
    <property type="component" value="Unassembled WGS sequence"/>
</dbReference>
<name>A0A1Y2GAV9_9FUNG</name>
<comment type="caution">
    <text evidence="2">The sequence shown here is derived from an EMBL/GenBank/DDBJ whole genome shotgun (WGS) entry which is preliminary data.</text>
</comment>
<dbReference type="InParanoid" id="A0A1Y2GAV9"/>
<dbReference type="EMBL" id="MCFF01000060">
    <property type="protein sequence ID" value="ORZ04089.1"/>
    <property type="molecule type" value="Genomic_DNA"/>
</dbReference>